<feature type="compositionally biased region" description="Polar residues" evidence="1">
    <location>
        <begin position="44"/>
        <end position="60"/>
    </location>
</feature>
<sequence>MANPPTIPSLVDVHIADEAPSSTQGELPSIVSTTVPGIDDVEISSPNQEKVPTMDDTSQMNDDEDNDDVPLSDKWEIFETMKITSARKHIVVKLSPPKRPRIRGALRIQKSMTFIDVEVSSDEENSPSKPVSISEEPAPKRKRA</sequence>
<feature type="region of interest" description="Disordered" evidence="1">
    <location>
        <begin position="16"/>
        <end position="71"/>
    </location>
</feature>
<feature type="region of interest" description="Disordered" evidence="1">
    <location>
        <begin position="116"/>
        <end position="144"/>
    </location>
</feature>
<feature type="compositionally biased region" description="Acidic residues" evidence="1">
    <location>
        <begin position="61"/>
        <end position="70"/>
    </location>
</feature>
<dbReference type="Proteomes" id="UP000823775">
    <property type="component" value="Unassembled WGS sequence"/>
</dbReference>
<organism evidence="2 3">
    <name type="scientific">Datura stramonium</name>
    <name type="common">Jimsonweed</name>
    <name type="synonym">Common thornapple</name>
    <dbReference type="NCBI Taxonomy" id="4076"/>
    <lineage>
        <taxon>Eukaryota</taxon>
        <taxon>Viridiplantae</taxon>
        <taxon>Streptophyta</taxon>
        <taxon>Embryophyta</taxon>
        <taxon>Tracheophyta</taxon>
        <taxon>Spermatophyta</taxon>
        <taxon>Magnoliopsida</taxon>
        <taxon>eudicotyledons</taxon>
        <taxon>Gunneridae</taxon>
        <taxon>Pentapetalae</taxon>
        <taxon>asterids</taxon>
        <taxon>lamiids</taxon>
        <taxon>Solanales</taxon>
        <taxon>Solanaceae</taxon>
        <taxon>Solanoideae</taxon>
        <taxon>Datureae</taxon>
        <taxon>Datura</taxon>
    </lineage>
</organism>
<accession>A0ABS8RQT4</accession>
<name>A0ABS8RQT4_DATST</name>
<gene>
    <name evidence="2" type="ORF">HAX54_049921</name>
</gene>
<reference evidence="2 3" key="1">
    <citation type="journal article" date="2021" name="BMC Genomics">
        <title>Datura genome reveals duplications of psychoactive alkaloid biosynthetic genes and high mutation rate following tissue culture.</title>
        <authorList>
            <person name="Rajewski A."/>
            <person name="Carter-House D."/>
            <person name="Stajich J."/>
            <person name="Litt A."/>
        </authorList>
    </citation>
    <scope>NUCLEOTIDE SEQUENCE [LARGE SCALE GENOMIC DNA]</scope>
    <source>
        <strain evidence="2">AR-01</strain>
    </source>
</reference>
<evidence type="ECO:0000256" key="1">
    <source>
        <dbReference type="SAM" id="MobiDB-lite"/>
    </source>
</evidence>
<dbReference type="EMBL" id="JACEIK010000086">
    <property type="protein sequence ID" value="MCD7449176.1"/>
    <property type="molecule type" value="Genomic_DNA"/>
</dbReference>
<evidence type="ECO:0000313" key="2">
    <source>
        <dbReference type="EMBL" id="MCD7449176.1"/>
    </source>
</evidence>
<proteinExistence type="predicted"/>
<protein>
    <submittedName>
        <fullName evidence="2">Uncharacterized protein</fullName>
    </submittedName>
</protein>
<evidence type="ECO:0000313" key="3">
    <source>
        <dbReference type="Proteomes" id="UP000823775"/>
    </source>
</evidence>
<keyword evidence="3" id="KW-1185">Reference proteome</keyword>
<comment type="caution">
    <text evidence="2">The sequence shown here is derived from an EMBL/GenBank/DDBJ whole genome shotgun (WGS) entry which is preliminary data.</text>
</comment>
<feature type="compositionally biased region" description="Polar residues" evidence="1">
    <location>
        <begin position="20"/>
        <end position="35"/>
    </location>
</feature>